<gene>
    <name evidence="2" type="ORF">HKBW3S42_01742</name>
</gene>
<comment type="caution">
    <text evidence="2">The sequence shown here is derived from an EMBL/GenBank/DDBJ whole genome shotgun (WGS) entry which is preliminary data.</text>
</comment>
<dbReference type="Proteomes" id="UP000568877">
    <property type="component" value="Unassembled WGS sequence"/>
</dbReference>
<feature type="non-terminal residue" evidence="2">
    <location>
        <position position="1"/>
    </location>
</feature>
<sequence length="41" mass="4979">NMNIPPQMFVELKKNIEIIQCQLCDRILYWSTTHEEKERGE</sequence>
<dbReference type="AlphaFoldDB" id="A0A6V8PMB7"/>
<evidence type="ECO:0000313" key="3">
    <source>
        <dbReference type="Proteomes" id="UP000568877"/>
    </source>
</evidence>
<feature type="domain" description="C4-type zinc ribbon" evidence="1">
    <location>
        <begin position="1"/>
        <end position="28"/>
    </location>
</feature>
<name>A0A6V8PMB7_9ACTN</name>
<reference evidence="2 3" key="1">
    <citation type="journal article" date="2020" name="Front. Microbiol.">
        <title>Single-cell genomics of novel Actinobacteria with the Wood-Ljungdahl pathway discovered in a serpentinizing system.</title>
        <authorList>
            <person name="Merino N."/>
            <person name="Kawai M."/>
            <person name="Boyd E.S."/>
            <person name="Colman D.R."/>
            <person name="McGlynn S.E."/>
            <person name="Nealson K.H."/>
            <person name="Kurokawa K."/>
            <person name="Hongoh Y."/>
        </authorList>
    </citation>
    <scope>NUCLEOTIDE SEQUENCE [LARGE SCALE GENOMIC DNA]</scope>
    <source>
        <strain evidence="2 3">S42</strain>
    </source>
</reference>
<evidence type="ECO:0000259" key="1">
    <source>
        <dbReference type="Pfam" id="PF02591"/>
    </source>
</evidence>
<dbReference type="Gene3D" id="1.10.287.1490">
    <property type="match status" value="1"/>
</dbReference>
<dbReference type="InterPro" id="IPR003743">
    <property type="entry name" value="Zf-RING_7"/>
</dbReference>
<proteinExistence type="predicted"/>
<dbReference type="EMBL" id="BLSA01000456">
    <property type="protein sequence ID" value="GFP33407.1"/>
    <property type="molecule type" value="Genomic_DNA"/>
</dbReference>
<protein>
    <recommendedName>
        <fullName evidence="1">C4-type zinc ribbon domain-containing protein</fullName>
    </recommendedName>
</protein>
<accession>A0A6V8PMB7</accession>
<evidence type="ECO:0000313" key="2">
    <source>
        <dbReference type="EMBL" id="GFP33407.1"/>
    </source>
</evidence>
<organism evidence="2 3">
    <name type="scientific">Candidatus Hakubella thermalkaliphila</name>
    <dbReference type="NCBI Taxonomy" id="2754717"/>
    <lineage>
        <taxon>Bacteria</taxon>
        <taxon>Bacillati</taxon>
        <taxon>Actinomycetota</taxon>
        <taxon>Actinomycetota incertae sedis</taxon>
        <taxon>Candidatus Hakubellales</taxon>
        <taxon>Candidatus Hakubellaceae</taxon>
        <taxon>Candidatus Hakubella</taxon>
    </lineage>
</organism>
<dbReference type="Pfam" id="PF02591">
    <property type="entry name" value="Zn_ribbon_9"/>
    <property type="match status" value="1"/>
</dbReference>